<evidence type="ECO:0000313" key="4">
    <source>
        <dbReference type="Proteomes" id="UP001237642"/>
    </source>
</evidence>
<dbReference type="Proteomes" id="UP001237642">
    <property type="component" value="Unassembled WGS sequence"/>
</dbReference>
<keyword evidence="4" id="KW-1185">Reference proteome</keyword>
<dbReference type="InterPro" id="IPR029058">
    <property type="entry name" value="AB_hydrolase_fold"/>
</dbReference>
<sequence length="378" mass="42621">MGATTSSIAAKLAFFPPESSYKIDIDQQTGKLKLIGVPEGEKGEVSKLQTKKGHSITVVYVRNSSAKLTVLYSHGNAADIGQMFKFLTELCDQLCVNVMGYDYAGYGQSTGEPSEHNTYADIEAAYGCLKENYGVRDEDIILYGQSIGSGPTMELATRMPALRAVILQSAILSGLRVIYRMKRTLWLDIYKNVDKIQYVHCPILIIHGTEDEVVDISHGKRLWELCKEKYEPLWLTGGNHCNLHVFPEFFRHLKKFKIAIERLPGDNSVSERSLINQPDIQQREKSRLSVSCIEKYSSRPTVGNRDMSRLSVDIREKPRTSSDNSEKARKSADHYYGKPRISTDQSERGRNSIDRLGDMMRSVAFCNVDCLKQTITED</sequence>
<organism evidence="3 4">
    <name type="scientific">Heracleum sosnowskyi</name>
    <dbReference type="NCBI Taxonomy" id="360622"/>
    <lineage>
        <taxon>Eukaryota</taxon>
        <taxon>Viridiplantae</taxon>
        <taxon>Streptophyta</taxon>
        <taxon>Embryophyta</taxon>
        <taxon>Tracheophyta</taxon>
        <taxon>Spermatophyta</taxon>
        <taxon>Magnoliopsida</taxon>
        <taxon>eudicotyledons</taxon>
        <taxon>Gunneridae</taxon>
        <taxon>Pentapetalae</taxon>
        <taxon>asterids</taxon>
        <taxon>campanulids</taxon>
        <taxon>Apiales</taxon>
        <taxon>Apiaceae</taxon>
        <taxon>Apioideae</taxon>
        <taxon>apioid superclade</taxon>
        <taxon>Tordylieae</taxon>
        <taxon>Tordyliinae</taxon>
        <taxon>Heracleum</taxon>
    </lineage>
</organism>
<evidence type="ECO:0000313" key="3">
    <source>
        <dbReference type="EMBL" id="KAK1374505.1"/>
    </source>
</evidence>
<feature type="compositionally biased region" description="Basic and acidic residues" evidence="1">
    <location>
        <begin position="306"/>
        <end position="336"/>
    </location>
</feature>
<gene>
    <name evidence="3" type="ORF">POM88_030698</name>
</gene>
<evidence type="ECO:0000256" key="1">
    <source>
        <dbReference type="SAM" id="MobiDB-lite"/>
    </source>
</evidence>
<proteinExistence type="predicted"/>
<name>A0AAD8MFZ6_9APIA</name>
<dbReference type="PANTHER" id="PTHR12277">
    <property type="entry name" value="ALPHA/BETA HYDROLASE DOMAIN-CONTAINING PROTEIN"/>
    <property type="match status" value="1"/>
</dbReference>
<protein>
    <submittedName>
        <fullName evidence="3">Glucosyltransferase like family protein</fullName>
    </submittedName>
</protein>
<evidence type="ECO:0000259" key="2">
    <source>
        <dbReference type="Pfam" id="PF12146"/>
    </source>
</evidence>
<reference evidence="3" key="2">
    <citation type="submission" date="2023-05" db="EMBL/GenBank/DDBJ databases">
        <authorList>
            <person name="Schelkunov M.I."/>
        </authorList>
    </citation>
    <scope>NUCLEOTIDE SEQUENCE</scope>
    <source>
        <strain evidence="3">Hsosn_3</strain>
        <tissue evidence="3">Leaf</tissue>
    </source>
</reference>
<dbReference type="Gene3D" id="3.40.50.1820">
    <property type="entry name" value="alpha/beta hydrolase"/>
    <property type="match status" value="1"/>
</dbReference>
<accession>A0AAD8MFZ6</accession>
<dbReference type="SUPFAM" id="SSF53474">
    <property type="entry name" value="alpha/beta-Hydrolases"/>
    <property type="match status" value="1"/>
</dbReference>
<comment type="caution">
    <text evidence="3">The sequence shown here is derived from an EMBL/GenBank/DDBJ whole genome shotgun (WGS) entry which is preliminary data.</text>
</comment>
<dbReference type="Pfam" id="PF12146">
    <property type="entry name" value="Hydrolase_4"/>
    <property type="match status" value="1"/>
</dbReference>
<dbReference type="AlphaFoldDB" id="A0AAD8MFZ6"/>
<dbReference type="PANTHER" id="PTHR12277:SF178">
    <property type="entry name" value="PROTEIN ABHD17C-LIKE"/>
    <property type="match status" value="1"/>
</dbReference>
<feature type="domain" description="Serine aminopeptidase S33" evidence="2">
    <location>
        <begin position="66"/>
        <end position="173"/>
    </location>
</feature>
<feature type="region of interest" description="Disordered" evidence="1">
    <location>
        <begin position="299"/>
        <end position="351"/>
    </location>
</feature>
<dbReference type="InterPro" id="IPR022742">
    <property type="entry name" value="Hydrolase_4"/>
</dbReference>
<dbReference type="EMBL" id="JAUIZM010000007">
    <property type="protein sequence ID" value="KAK1374505.1"/>
    <property type="molecule type" value="Genomic_DNA"/>
</dbReference>
<reference evidence="3" key="1">
    <citation type="submission" date="2023-02" db="EMBL/GenBank/DDBJ databases">
        <title>Genome of toxic invasive species Heracleum sosnowskyi carries increased number of genes despite the absence of recent whole-genome duplications.</title>
        <authorList>
            <person name="Schelkunov M."/>
            <person name="Shtratnikova V."/>
            <person name="Makarenko M."/>
            <person name="Klepikova A."/>
            <person name="Omelchenko D."/>
            <person name="Novikova G."/>
            <person name="Obukhova E."/>
            <person name="Bogdanov V."/>
            <person name="Penin A."/>
            <person name="Logacheva M."/>
        </authorList>
    </citation>
    <scope>NUCLEOTIDE SEQUENCE</scope>
    <source>
        <strain evidence="3">Hsosn_3</strain>
        <tissue evidence="3">Leaf</tissue>
    </source>
</reference>